<dbReference type="EMBL" id="MT143040">
    <property type="protein sequence ID" value="QJA92131.1"/>
    <property type="molecule type" value="Genomic_DNA"/>
</dbReference>
<reference evidence="1" key="1">
    <citation type="submission" date="2020-03" db="EMBL/GenBank/DDBJ databases">
        <title>The deep terrestrial virosphere.</title>
        <authorList>
            <person name="Holmfeldt K."/>
            <person name="Nilsson E."/>
            <person name="Simone D."/>
            <person name="Lopez-Fernandez M."/>
            <person name="Wu X."/>
            <person name="de Brujin I."/>
            <person name="Lundin D."/>
            <person name="Andersson A."/>
            <person name="Bertilsson S."/>
            <person name="Dopson M."/>
        </authorList>
    </citation>
    <scope>NUCLEOTIDE SEQUENCE</scope>
    <source>
        <strain evidence="2">MM415B04844</strain>
        <strain evidence="1">TM448A02218</strain>
    </source>
</reference>
<organism evidence="1">
    <name type="scientific">viral metagenome</name>
    <dbReference type="NCBI Taxonomy" id="1070528"/>
    <lineage>
        <taxon>unclassified sequences</taxon>
        <taxon>metagenomes</taxon>
        <taxon>organismal metagenomes</taxon>
    </lineage>
</organism>
<evidence type="ECO:0000313" key="2">
    <source>
        <dbReference type="EMBL" id="QJA92131.1"/>
    </source>
</evidence>
<protein>
    <submittedName>
        <fullName evidence="1">Uncharacterized protein</fullName>
    </submittedName>
</protein>
<accession>A0A6H1ZVU4</accession>
<gene>
    <name evidence="2" type="ORF">MM415B04844_0006</name>
    <name evidence="1" type="ORF">TM448A02218_0010</name>
</gene>
<dbReference type="AlphaFoldDB" id="A0A6H1ZVU4"/>
<proteinExistence type="predicted"/>
<dbReference type="EMBL" id="MT144276">
    <property type="protein sequence ID" value="QJA51599.1"/>
    <property type="molecule type" value="Genomic_DNA"/>
</dbReference>
<name>A0A6H1ZVU4_9ZZZZ</name>
<sequence>MKERCQDKGNKDFAHYGARGITVCEKWGAFENFIVDMGERPAGLSIERKNNALGYFKENCIWATQKEQTRNMRRNRMVFYNGDLKCIADWAHCLGIGRATLSYRLKHYDPQTAFNMSKWSKKSFYKEAAL</sequence>
<evidence type="ECO:0000313" key="1">
    <source>
        <dbReference type="EMBL" id="QJA51599.1"/>
    </source>
</evidence>